<dbReference type="Pfam" id="PF01844">
    <property type="entry name" value="HNH"/>
    <property type="match status" value="1"/>
</dbReference>
<dbReference type="AlphaFoldDB" id="A0A4R2NE89"/>
<comment type="caution">
    <text evidence="2">The sequence shown here is derived from an EMBL/GenBank/DDBJ whole genome shotgun (WGS) entry which is preliminary data.</text>
</comment>
<dbReference type="RefSeq" id="WP_206613228.1">
    <property type="nucleotide sequence ID" value="NZ_QXNC01000003.1"/>
</dbReference>
<proteinExistence type="predicted"/>
<dbReference type="InterPro" id="IPR003615">
    <property type="entry name" value="HNH_nuc"/>
</dbReference>
<keyword evidence="3" id="KW-1185">Reference proteome</keyword>
<sequence length="201" mass="22612">MATEKKARGGARGKLRAHFLENIGRVMDSDELRVVAENQSEWARRVRELRTEEGYQILTHNDRSELKPGQYLLETPKPQPAFERAISKETRAFVLDRNGFTCQMCGAVAGEAHPYDVTRKTRLHLGHVIDKSMGGTDDPANLRAICSVCNEGASNATLTRPDLQKLLIQVRRGTSQDQLAVLQWLIKKFPKQAAEWSTVKT</sequence>
<name>A0A4R2NE89_9BURK</name>
<dbReference type="InterPro" id="IPR002711">
    <property type="entry name" value="HNH"/>
</dbReference>
<reference evidence="2 3" key="1">
    <citation type="submission" date="2019-03" db="EMBL/GenBank/DDBJ databases">
        <title>Genomic Encyclopedia of Type Strains, Phase IV (KMG-IV): sequencing the most valuable type-strain genomes for metagenomic binning, comparative biology and taxonomic classification.</title>
        <authorList>
            <person name="Goeker M."/>
        </authorList>
    </citation>
    <scope>NUCLEOTIDE SEQUENCE [LARGE SCALE GENOMIC DNA]</scope>
    <source>
        <strain evidence="2 3">DSM 1837</strain>
    </source>
</reference>
<dbReference type="CDD" id="cd00085">
    <property type="entry name" value="HNHc"/>
    <property type="match status" value="1"/>
</dbReference>
<evidence type="ECO:0000259" key="1">
    <source>
        <dbReference type="SMART" id="SM00507"/>
    </source>
</evidence>
<evidence type="ECO:0000313" key="3">
    <source>
        <dbReference type="Proteomes" id="UP000295182"/>
    </source>
</evidence>
<evidence type="ECO:0000313" key="2">
    <source>
        <dbReference type="EMBL" id="TCP19428.1"/>
    </source>
</evidence>
<protein>
    <submittedName>
        <fullName evidence="2">HNH endonuclease</fullName>
    </submittedName>
</protein>
<gene>
    <name evidence="2" type="ORF">EV674_105106</name>
</gene>
<accession>A0A4R2NE89</accession>
<dbReference type="GO" id="GO:0008270">
    <property type="term" value="F:zinc ion binding"/>
    <property type="evidence" value="ECO:0007669"/>
    <property type="project" value="InterPro"/>
</dbReference>
<feature type="domain" description="HNH nuclease" evidence="1">
    <location>
        <begin position="89"/>
        <end position="151"/>
    </location>
</feature>
<organism evidence="2 3">
    <name type="scientific">Simplicispira metamorpha</name>
    <dbReference type="NCBI Taxonomy" id="80881"/>
    <lineage>
        <taxon>Bacteria</taxon>
        <taxon>Pseudomonadati</taxon>
        <taxon>Pseudomonadota</taxon>
        <taxon>Betaproteobacteria</taxon>
        <taxon>Burkholderiales</taxon>
        <taxon>Comamonadaceae</taxon>
        <taxon>Simplicispira</taxon>
    </lineage>
</organism>
<dbReference type="Proteomes" id="UP000295182">
    <property type="component" value="Unassembled WGS sequence"/>
</dbReference>
<dbReference type="GO" id="GO:0003676">
    <property type="term" value="F:nucleic acid binding"/>
    <property type="evidence" value="ECO:0007669"/>
    <property type="project" value="InterPro"/>
</dbReference>
<dbReference type="EMBL" id="SLXH01000005">
    <property type="protein sequence ID" value="TCP19428.1"/>
    <property type="molecule type" value="Genomic_DNA"/>
</dbReference>
<dbReference type="Gene3D" id="1.10.30.50">
    <property type="match status" value="1"/>
</dbReference>
<keyword evidence="2" id="KW-0540">Nuclease</keyword>
<dbReference type="GO" id="GO:0004519">
    <property type="term" value="F:endonuclease activity"/>
    <property type="evidence" value="ECO:0007669"/>
    <property type="project" value="UniProtKB-KW"/>
</dbReference>
<keyword evidence="2" id="KW-0255">Endonuclease</keyword>
<keyword evidence="2" id="KW-0378">Hydrolase</keyword>
<dbReference type="SMART" id="SM00507">
    <property type="entry name" value="HNHc"/>
    <property type="match status" value="1"/>
</dbReference>